<feature type="chain" id="PRO_5025410828" evidence="2">
    <location>
        <begin position="19"/>
        <end position="486"/>
    </location>
</feature>
<dbReference type="PANTHER" id="PTHR39613">
    <property type="entry name" value="ANCHORED CELL WALL PROTEIN, PUTATIVE (AFU_ORTHOLOGUE AFUA_4G08960)-RELATED"/>
    <property type="match status" value="1"/>
</dbReference>
<proteinExistence type="predicted"/>
<feature type="domain" description="Cell wall mannoprotein PIR1-like C-terminal" evidence="4">
    <location>
        <begin position="99"/>
        <end position="173"/>
    </location>
</feature>
<feature type="signal peptide" evidence="2">
    <location>
        <begin position="1"/>
        <end position="18"/>
    </location>
</feature>
<dbReference type="EMBL" id="ML986513">
    <property type="protein sequence ID" value="KAF2273131.1"/>
    <property type="molecule type" value="Genomic_DNA"/>
</dbReference>
<organism evidence="5 6">
    <name type="scientific">Westerdykella ornata</name>
    <dbReference type="NCBI Taxonomy" id="318751"/>
    <lineage>
        <taxon>Eukaryota</taxon>
        <taxon>Fungi</taxon>
        <taxon>Dikarya</taxon>
        <taxon>Ascomycota</taxon>
        <taxon>Pezizomycotina</taxon>
        <taxon>Dothideomycetes</taxon>
        <taxon>Pleosporomycetidae</taxon>
        <taxon>Pleosporales</taxon>
        <taxon>Sporormiaceae</taxon>
        <taxon>Westerdykella</taxon>
    </lineage>
</organism>
<dbReference type="AlphaFoldDB" id="A0A6A6J978"/>
<protein>
    <submittedName>
        <fullName evidence="5">Uncharacterized protein</fullName>
    </submittedName>
</protein>
<feature type="compositionally biased region" description="Pro residues" evidence="1">
    <location>
        <begin position="198"/>
        <end position="221"/>
    </location>
</feature>
<sequence>MKPSVSFAALSFGALASAGFVPADRRSPLASPSFSSLIRHSGRGPPTPAFPTPHNTPSRLFNLTAEGPTCANGPIRQIENGQNRIGGDDGVGTYLLKDGKIFDMSRRGCTLTPPTNQWQCNEGVLPSPGFGISKDGLLTYLDRTTFWACPVNDFCVWNTYSEPIKNQLKCVEIKLRAQERGQSGGKSSELPKERPQTPSQPSPGPDGPVPWGKPAPPPSPIPTSRVGESSAARSQTANPREQPAPVDQPSYTSACPEKSTQTGRSSQAPCVAEQPTPVGQPSSTSACPEKSTQTGRSSEAPCVAEQPATTPQSPCPLDLEGKVVYPEPIIPVSEHLPHTALGAHSNGTIAPGVCSLYDFKIDAKQEGKKCTLMFLLPKQGPENERLFTFGHFDLSGRYELKGKGNLYFFWLEDFADEKTTWANKSKASPFEIGPQPIKPGSSIAVHTGDCPAGEKFTVQICGDGNLKLEYEQGTGEDSMGLFIRVC</sequence>
<keyword evidence="2" id="KW-0732">Signal</keyword>
<feature type="compositionally biased region" description="Polar residues" evidence="1">
    <location>
        <begin position="277"/>
        <end position="297"/>
    </location>
</feature>
<feature type="region of interest" description="Disordered" evidence="1">
    <location>
        <begin position="179"/>
        <end position="316"/>
    </location>
</feature>
<feature type="region of interest" description="Disordered" evidence="1">
    <location>
        <begin position="31"/>
        <end position="54"/>
    </location>
</feature>
<gene>
    <name evidence="5" type="ORF">EI97DRAFT_384213</name>
</gene>
<evidence type="ECO:0000259" key="4">
    <source>
        <dbReference type="Pfam" id="PF22799"/>
    </source>
</evidence>
<dbReference type="InterPro" id="IPR018620">
    <property type="entry name" value="Ubiquitin3-bd_protein_But2_C"/>
</dbReference>
<dbReference type="GeneID" id="54549134"/>
<dbReference type="OrthoDB" id="4657524at2759"/>
<reference evidence="5" key="1">
    <citation type="journal article" date="2020" name="Stud. Mycol.">
        <title>101 Dothideomycetes genomes: a test case for predicting lifestyles and emergence of pathogens.</title>
        <authorList>
            <person name="Haridas S."/>
            <person name="Albert R."/>
            <person name="Binder M."/>
            <person name="Bloem J."/>
            <person name="Labutti K."/>
            <person name="Salamov A."/>
            <person name="Andreopoulos B."/>
            <person name="Baker S."/>
            <person name="Barry K."/>
            <person name="Bills G."/>
            <person name="Bluhm B."/>
            <person name="Cannon C."/>
            <person name="Castanera R."/>
            <person name="Culley D."/>
            <person name="Daum C."/>
            <person name="Ezra D."/>
            <person name="Gonzalez J."/>
            <person name="Henrissat B."/>
            <person name="Kuo A."/>
            <person name="Liang C."/>
            <person name="Lipzen A."/>
            <person name="Lutzoni F."/>
            <person name="Magnuson J."/>
            <person name="Mondo S."/>
            <person name="Nolan M."/>
            <person name="Ohm R."/>
            <person name="Pangilinan J."/>
            <person name="Park H.-J."/>
            <person name="Ramirez L."/>
            <person name="Alfaro M."/>
            <person name="Sun H."/>
            <person name="Tritt A."/>
            <person name="Yoshinaga Y."/>
            <person name="Zwiers L.-H."/>
            <person name="Turgeon B."/>
            <person name="Goodwin S."/>
            <person name="Spatafora J."/>
            <person name="Crous P."/>
            <person name="Grigoriev I."/>
        </authorList>
    </citation>
    <scope>NUCLEOTIDE SEQUENCE</scope>
    <source>
        <strain evidence="5">CBS 379.55</strain>
    </source>
</reference>
<dbReference type="Pfam" id="PF22799">
    <property type="entry name" value="PIR1-like_C"/>
    <property type="match status" value="1"/>
</dbReference>
<dbReference type="Proteomes" id="UP000800097">
    <property type="component" value="Unassembled WGS sequence"/>
</dbReference>
<dbReference type="InterPro" id="IPR054508">
    <property type="entry name" value="PIR1-like_C"/>
</dbReference>
<dbReference type="PANTHER" id="PTHR39613:SF1">
    <property type="entry name" value="ANCHORED CELL WALL PROTEIN, PUTATIVE (AFU_ORTHOLOGUE AFUA_4G08960)-RELATED"/>
    <property type="match status" value="1"/>
</dbReference>
<accession>A0A6A6J978</accession>
<name>A0A6A6J978_WESOR</name>
<dbReference type="RefSeq" id="XP_033650670.1">
    <property type="nucleotide sequence ID" value="XM_033795959.1"/>
</dbReference>
<evidence type="ECO:0000313" key="5">
    <source>
        <dbReference type="EMBL" id="KAF2273131.1"/>
    </source>
</evidence>
<evidence type="ECO:0000259" key="3">
    <source>
        <dbReference type="Pfam" id="PF09792"/>
    </source>
</evidence>
<evidence type="ECO:0000256" key="1">
    <source>
        <dbReference type="SAM" id="MobiDB-lite"/>
    </source>
</evidence>
<evidence type="ECO:0000256" key="2">
    <source>
        <dbReference type="SAM" id="SignalP"/>
    </source>
</evidence>
<feature type="compositionally biased region" description="Polar residues" evidence="1">
    <location>
        <begin position="249"/>
        <end position="268"/>
    </location>
</feature>
<feature type="domain" description="Ubiquitin 3 binding protein But2 C-terminal" evidence="3">
    <location>
        <begin position="325"/>
        <end position="473"/>
    </location>
</feature>
<keyword evidence="6" id="KW-1185">Reference proteome</keyword>
<evidence type="ECO:0000313" key="6">
    <source>
        <dbReference type="Proteomes" id="UP000800097"/>
    </source>
</evidence>
<dbReference type="Pfam" id="PF09792">
    <property type="entry name" value="But2"/>
    <property type="match status" value="1"/>
</dbReference>